<sequence length="153" mass="17419">MYSVKDSEKSDPEENADKMPDFGAHVDSTTFEQILEMDEDEAERDFSKPLVMGFFEQAEETFEKMDTALKDRDLKELSSLGHFLKGSSATLGFTKVKDSCQVIQQYGHKLKLDGTEEPSEDVCYEKIEKALADAKKDMESLKKLLNEFFVIDP</sequence>
<dbReference type="GO" id="GO:0043424">
    <property type="term" value="F:protein histidine kinase binding"/>
    <property type="evidence" value="ECO:0007669"/>
    <property type="project" value="InterPro"/>
</dbReference>
<proteinExistence type="predicted"/>
<evidence type="ECO:0000313" key="4">
    <source>
        <dbReference type="Proteomes" id="UP000515153"/>
    </source>
</evidence>
<dbReference type="GO" id="GO:0000160">
    <property type="term" value="P:phosphorelay signal transduction system"/>
    <property type="evidence" value="ECO:0007669"/>
    <property type="project" value="InterPro"/>
</dbReference>
<evidence type="ECO:0000259" key="3">
    <source>
        <dbReference type="PROSITE" id="PS50894"/>
    </source>
</evidence>
<reference evidence="5" key="3">
    <citation type="submission" date="2025-08" db="UniProtKB">
        <authorList>
            <consortium name="RefSeq"/>
        </authorList>
    </citation>
    <scope>IDENTIFICATION</scope>
    <source>
        <strain evidence="5">NI907</strain>
    </source>
</reference>
<dbReference type="CDD" id="cd00088">
    <property type="entry name" value="HPT"/>
    <property type="match status" value="1"/>
</dbReference>
<dbReference type="RefSeq" id="XP_030980959.1">
    <property type="nucleotide sequence ID" value="XM_031127596.1"/>
</dbReference>
<feature type="domain" description="HPt" evidence="3">
    <location>
        <begin position="43"/>
        <end position="148"/>
    </location>
</feature>
<reference evidence="5" key="2">
    <citation type="submission" date="2019-10" db="EMBL/GenBank/DDBJ databases">
        <authorList>
            <consortium name="NCBI Genome Project"/>
        </authorList>
    </citation>
    <scope>NUCLEOTIDE SEQUENCE</scope>
    <source>
        <strain evidence="5">NI907</strain>
    </source>
</reference>
<dbReference type="InterPro" id="IPR008207">
    <property type="entry name" value="Sig_transdc_His_kin_Hpt_dom"/>
</dbReference>
<keyword evidence="1" id="KW-0597">Phosphoprotein</keyword>
<dbReference type="KEGG" id="pgri:PgNI_07586"/>
<dbReference type="GO" id="GO:0005737">
    <property type="term" value="C:cytoplasm"/>
    <property type="evidence" value="ECO:0007669"/>
    <property type="project" value="TreeGrafter"/>
</dbReference>
<feature type="compositionally biased region" description="Basic and acidic residues" evidence="2">
    <location>
        <begin position="1"/>
        <end position="20"/>
    </location>
</feature>
<dbReference type="AlphaFoldDB" id="A0A6P8B1P5"/>
<reference evidence="5" key="1">
    <citation type="journal article" date="2019" name="Mol. Biol. Evol.">
        <title>Blast fungal genomes show frequent chromosomal changes, gene gains and losses, and effector gene turnover.</title>
        <authorList>
            <person name="Gomez Luciano L.B."/>
            <person name="Jason Tsai I."/>
            <person name="Chuma I."/>
            <person name="Tosa Y."/>
            <person name="Chen Y.H."/>
            <person name="Li J.Y."/>
            <person name="Li M.Y."/>
            <person name="Jade Lu M.Y."/>
            <person name="Nakayashiki H."/>
            <person name="Li W.H."/>
        </authorList>
    </citation>
    <scope>NUCLEOTIDE SEQUENCE</scope>
    <source>
        <strain evidence="5">NI907</strain>
    </source>
</reference>
<feature type="modified residue" description="Phosphohistidine" evidence="1">
    <location>
        <position position="82"/>
    </location>
</feature>
<feature type="region of interest" description="Disordered" evidence="2">
    <location>
        <begin position="1"/>
        <end position="25"/>
    </location>
</feature>
<name>A0A6P8B1P5_PYRGI</name>
<dbReference type="PROSITE" id="PS50894">
    <property type="entry name" value="HPT"/>
    <property type="match status" value="1"/>
</dbReference>
<dbReference type="Pfam" id="PF01627">
    <property type="entry name" value="Hpt"/>
    <property type="match status" value="1"/>
</dbReference>
<gene>
    <name evidence="5" type="ORF">PgNI_07586</name>
</gene>
<dbReference type="SUPFAM" id="SSF47226">
    <property type="entry name" value="Histidine-containing phosphotransfer domain, HPT domain"/>
    <property type="match status" value="1"/>
</dbReference>
<accession>A0A6P8B1P5</accession>
<dbReference type="GO" id="GO:0005634">
    <property type="term" value="C:nucleus"/>
    <property type="evidence" value="ECO:0007669"/>
    <property type="project" value="TreeGrafter"/>
</dbReference>
<dbReference type="InterPro" id="IPR045871">
    <property type="entry name" value="AHP1-5/YPD1"/>
</dbReference>
<evidence type="ECO:0000256" key="1">
    <source>
        <dbReference type="PROSITE-ProRule" id="PRU00110"/>
    </source>
</evidence>
<protein>
    <recommendedName>
        <fullName evidence="3">HPt domain-containing protein</fullName>
    </recommendedName>
</protein>
<dbReference type="InterPro" id="IPR036641">
    <property type="entry name" value="HPT_dom_sf"/>
</dbReference>
<dbReference type="PANTHER" id="PTHR28242">
    <property type="entry name" value="PHOSPHORELAY INTERMEDIATE PROTEIN YPD1"/>
    <property type="match status" value="1"/>
</dbReference>
<dbReference type="Proteomes" id="UP000515153">
    <property type="component" value="Unplaced"/>
</dbReference>
<evidence type="ECO:0000313" key="5">
    <source>
        <dbReference type="RefSeq" id="XP_030980959.1"/>
    </source>
</evidence>
<evidence type="ECO:0000256" key="2">
    <source>
        <dbReference type="SAM" id="MobiDB-lite"/>
    </source>
</evidence>
<dbReference type="Gene3D" id="1.20.120.160">
    <property type="entry name" value="HPT domain"/>
    <property type="match status" value="1"/>
</dbReference>
<dbReference type="GO" id="GO:0009927">
    <property type="term" value="F:histidine phosphotransfer kinase activity"/>
    <property type="evidence" value="ECO:0007669"/>
    <property type="project" value="InterPro"/>
</dbReference>
<dbReference type="PANTHER" id="PTHR28242:SF52">
    <property type="entry name" value="PHOSPHORELAY INTERMEDIATE PROTEIN YPD1"/>
    <property type="match status" value="1"/>
</dbReference>
<organism evidence="4 5">
    <name type="scientific">Pyricularia grisea</name>
    <name type="common">Crabgrass-specific blast fungus</name>
    <name type="synonym">Magnaporthe grisea</name>
    <dbReference type="NCBI Taxonomy" id="148305"/>
    <lineage>
        <taxon>Eukaryota</taxon>
        <taxon>Fungi</taxon>
        <taxon>Dikarya</taxon>
        <taxon>Ascomycota</taxon>
        <taxon>Pezizomycotina</taxon>
        <taxon>Sordariomycetes</taxon>
        <taxon>Sordariomycetidae</taxon>
        <taxon>Magnaporthales</taxon>
        <taxon>Pyriculariaceae</taxon>
        <taxon>Pyricularia</taxon>
    </lineage>
</organism>
<keyword evidence="4" id="KW-1185">Reference proteome</keyword>
<dbReference type="GeneID" id="41962505"/>